<proteinExistence type="predicted"/>
<dbReference type="EMBL" id="UINC01045403">
    <property type="protein sequence ID" value="SVB52127.1"/>
    <property type="molecule type" value="Genomic_DNA"/>
</dbReference>
<gene>
    <name evidence="1" type="ORF">METZ01_LOCUS204981</name>
</gene>
<name>A0A382EQM1_9ZZZZ</name>
<dbReference type="AlphaFoldDB" id="A0A382EQM1"/>
<feature type="non-terminal residue" evidence="1">
    <location>
        <position position="1"/>
    </location>
</feature>
<protein>
    <recommendedName>
        <fullName evidence="2">Major tropism determinant N-terminal domain-containing protein</fullName>
    </recommendedName>
</protein>
<accession>A0A382EQM1</accession>
<organism evidence="1">
    <name type="scientific">marine metagenome</name>
    <dbReference type="NCBI Taxonomy" id="408172"/>
    <lineage>
        <taxon>unclassified sequences</taxon>
        <taxon>metagenomes</taxon>
        <taxon>ecological metagenomes</taxon>
    </lineage>
</organism>
<sequence length="315" mass="31408">KKSETASAVPTTSDLAVGEICMNVADQKVYTRKSDNSIVIVASHGLTDLDGSVTTAKLADGAVTTIKLAADAVDGTKLADNACNSEHYTDDSIDDIHISGMAASKLTGTITPSDNTVTGAKIALGSDAAGDVMYYNGTNYIRLAKGTNGEVLTLAGGVPSWAADSTNVGATSVGGDVTGTVANIQIAANAVDGTHIALGSDAAGDVMYYNGTNYVRLAKGTATQVLTMNSGATAPEWAADSTNVTGTSVGGDLSGTVGNAQIATNTVGITELNVSDGSIGQVLKTNGSGTLSFTDSGATLQQATAKAVTMAIALG</sequence>
<reference evidence="1" key="1">
    <citation type="submission" date="2018-05" db="EMBL/GenBank/DDBJ databases">
        <authorList>
            <person name="Lanie J.A."/>
            <person name="Ng W.-L."/>
            <person name="Kazmierczak K.M."/>
            <person name="Andrzejewski T.M."/>
            <person name="Davidsen T.M."/>
            <person name="Wayne K.J."/>
            <person name="Tettelin H."/>
            <person name="Glass J.I."/>
            <person name="Rusch D."/>
            <person name="Podicherti R."/>
            <person name="Tsui H.-C.T."/>
            <person name="Winkler M.E."/>
        </authorList>
    </citation>
    <scope>NUCLEOTIDE SEQUENCE</scope>
</reference>
<evidence type="ECO:0000313" key="1">
    <source>
        <dbReference type="EMBL" id="SVB52127.1"/>
    </source>
</evidence>
<evidence type="ECO:0008006" key="2">
    <source>
        <dbReference type="Google" id="ProtNLM"/>
    </source>
</evidence>